<evidence type="ECO:0000256" key="6">
    <source>
        <dbReference type="RuleBase" id="RU363034"/>
    </source>
</evidence>
<dbReference type="PROSITE" id="PS00134">
    <property type="entry name" value="TRYPSIN_HIS"/>
    <property type="match status" value="1"/>
</dbReference>
<dbReference type="Pfam" id="PF00089">
    <property type="entry name" value="Trypsin"/>
    <property type="match status" value="1"/>
</dbReference>
<dbReference type="FunFam" id="2.40.10.10:FF:000120">
    <property type="entry name" value="Putative serine protease"/>
    <property type="match status" value="1"/>
</dbReference>
<evidence type="ECO:0000256" key="1">
    <source>
        <dbReference type="ARBA" id="ARBA00022670"/>
    </source>
</evidence>
<dbReference type="GO" id="GO:0006508">
    <property type="term" value="P:proteolysis"/>
    <property type="evidence" value="ECO:0007669"/>
    <property type="project" value="UniProtKB-KW"/>
</dbReference>
<dbReference type="MEROPS" id="S01.983"/>
<keyword evidence="2 7" id="KW-0732">Signal</keyword>
<dbReference type="InterPro" id="IPR009003">
    <property type="entry name" value="Peptidase_S1_PA"/>
</dbReference>
<evidence type="ECO:0000313" key="9">
    <source>
        <dbReference type="Ensembl" id="ENSLACP00000013514.2"/>
    </source>
</evidence>
<dbReference type="PANTHER" id="PTHR24257">
    <property type="entry name" value="CHYMOTRYPSIN-LIKE ELASTASE FAMILY MEMBER"/>
    <property type="match status" value="1"/>
</dbReference>
<dbReference type="PROSITE" id="PS50240">
    <property type="entry name" value="TRYPSIN_DOM"/>
    <property type="match status" value="1"/>
</dbReference>
<feature type="domain" description="Peptidase S1" evidence="8">
    <location>
        <begin position="32"/>
        <end position="272"/>
    </location>
</feature>
<dbReference type="PROSITE" id="PS00135">
    <property type="entry name" value="TRYPSIN_SER"/>
    <property type="match status" value="1"/>
</dbReference>
<dbReference type="RefSeq" id="XP_006004603.1">
    <property type="nucleotide sequence ID" value="XM_006004541.3"/>
</dbReference>
<evidence type="ECO:0000256" key="4">
    <source>
        <dbReference type="ARBA" id="ARBA00022825"/>
    </source>
</evidence>
<dbReference type="AlphaFoldDB" id="H3AV43"/>
<dbReference type="InterPro" id="IPR001314">
    <property type="entry name" value="Peptidase_S1A"/>
</dbReference>
<reference evidence="9" key="3">
    <citation type="submission" date="2025-09" db="UniProtKB">
        <authorList>
            <consortium name="Ensembl"/>
        </authorList>
    </citation>
    <scope>IDENTIFICATION</scope>
</reference>
<dbReference type="InterPro" id="IPR043504">
    <property type="entry name" value="Peptidase_S1_PA_chymotrypsin"/>
</dbReference>
<dbReference type="InterPro" id="IPR018114">
    <property type="entry name" value="TRYPSIN_HIS"/>
</dbReference>
<dbReference type="InterPro" id="IPR033116">
    <property type="entry name" value="TRYPSIN_SER"/>
</dbReference>
<gene>
    <name evidence="9" type="primary">LOC102347653</name>
</gene>
<dbReference type="STRING" id="7897.ENSLACP00000013514"/>
<sequence length="277" mass="30059">MIKFILPLFFLGTVLGSTAQQGVLNERINGRVINGENAARNAWPWQISMQYTYNGANGWYHMCGGSLISPKWVMTAAHCVDDVNGMILRIGLGDYNLFSFEGGEQFKPIDLIISHPGWNPNDLSNGNDIALLRLAEVATLNKAVAAAQLPPAGLVLPQDHPCYVTGWGLTSSGGNIASILQQALLPVVDYPHCSKRDWWSYHVNDHMVCAGGDIKSGCQGDSGGPLNCNVDGIWEVHGVVSFGPYPVCNTIKKPTVFTRVSAYIDWIHAMVNSNGGF</sequence>
<dbReference type="EMBL" id="AFYH01152149">
    <property type="status" value="NOT_ANNOTATED_CDS"/>
    <property type="molecule type" value="Genomic_DNA"/>
</dbReference>
<dbReference type="GO" id="GO:0005615">
    <property type="term" value="C:extracellular space"/>
    <property type="evidence" value="ECO:0007669"/>
    <property type="project" value="TreeGrafter"/>
</dbReference>
<evidence type="ECO:0000256" key="3">
    <source>
        <dbReference type="ARBA" id="ARBA00022801"/>
    </source>
</evidence>
<name>H3AV43_LATCH</name>
<keyword evidence="5" id="KW-1015">Disulfide bond</keyword>
<evidence type="ECO:0000259" key="8">
    <source>
        <dbReference type="PROSITE" id="PS50240"/>
    </source>
</evidence>
<organism evidence="9 10">
    <name type="scientific">Latimeria chalumnae</name>
    <name type="common">Coelacanth</name>
    <dbReference type="NCBI Taxonomy" id="7897"/>
    <lineage>
        <taxon>Eukaryota</taxon>
        <taxon>Metazoa</taxon>
        <taxon>Chordata</taxon>
        <taxon>Craniata</taxon>
        <taxon>Vertebrata</taxon>
        <taxon>Euteleostomi</taxon>
        <taxon>Coelacanthiformes</taxon>
        <taxon>Coelacanthidae</taxon>
        <taxon>Latimeria</taxon>
    </lineage>
</organism>
<evidence type="ECO:0000256" key="5">
    <source>
        <dbReference type="ARBA" id="ARBA00023157"/>
    </source>
</evidence>
<dbReference type="EMBL" id="AFYH01152150">
    <property type="status" value="NOT_ANNOTATED_CDS"/>
    <property type="molecule type" value="Genomic_DNA"/>
</dbReference>
<keyword evidence="10" id="KW-1185">Reference proteome</keyword>
<dbReference type="InParanoid" id="H3AV43"/>
<dbReference type="PRINTS" id="PR00722">
    <property type="entry name" value="CHYMOTRYPSIN"/>
</dbReference>
<feature type="chain" id="PRO_5003580634" description="Peptidase S1 domain-containing protein" evidence="7">
    <location>
        <begin position="17"/>
        <end position="277"/>
    </location>
</feature>
<dbReference type="InterPro" id="IPR050850">
    <property type="entry name" value="Peptidase_S1_Elastase_sf"/>
</dbReference>
<dbReference type="GeneTree" id="ENSGT01030000234528"/>
<dbReference type="SUPFAM" id="SSF50494">
    <property type="entry name" value="Trypsin-like serine proteases"/>
    <property type="match status" value="1"/>
</dbReference>
<keyword evidence="1 6" id="KW-0645">Protease</keyword>
<feature type="signal peptide" evidence="7">
    <location>
        <begin position="1"/>
        <end position="16"/>
    </location>
</feature>
<dbReference type="GO" id="GO:0004252">
    <property type="term" value="F:serine-type endopeptidase activity"/>
    <property type="evidence" value="ECO:0007669"/>
    <property type="project" value="InterPro"/>
</dbReference>
<keyword evidence="3 6" id="KW-0378">Hydrolase</keyword>
<keyword evidence="4 6" id="KW-0720">Serine protease</keyword>
<proteinExistence type="predicted"/>
<dbReference type="Bgee" id="ENSLACG00000011899">
    <property type="expression patterns" value="Expressed in chordate pharynx and 1 other cell type or tissue"/>
</dbReference>
<dbReference type="HOGENOM" id="CLU_006842_0_4_1"/>
<dbReference type="eggNOG" id="KOG3627">
    <property type="taxonomic scope" value="Eukaryota"/>
</dbReference>
<dbReference type="InterPro" id="IPR001254">
    <property type="entry name" value="Trypsin_dom"/>
</dbReference>
<dbReference type="SMART" id="SM00020">
    <property type="entry name" value="Tryp_SPc"/>
    <property type="match status" value="1"/>
</dbReference>
<dbReference type="Ensembl" id="ENSLACT00000013610.2">
    <property type="protein sequence ID" value="ENSLACP00000013514.2"/>
    <property type="gene ID" value="ENSLACG00000011899.2"/>
</dbReference>
<dbReference type="CDD" id="cd00190">
    <property type="entry name" value="Tryp_SPc"/>
    <property type="match status" value="1"/>
</dbReference>
<dbReference type="Gene3D" id="2.40.10.10">
    <property type="entry name" value="Trypsin-like serine proteases"/>
    <property type="match status" value="2"/>
</dbReference>
<evidence type="ECO:0000256" key="7">
    <source>
        <dbReference type="SAM" id="SignalP"/>
    </source>
</evidence>
<dbReference type="Proteomes" id="UP000008672">
    <property type="component" value="Unassembled WGS sequence"/>
</dbReference>
<evidence type="ECO:0000313" key="10">
    <source>
        <dbReference type="Proteomes" id="UP000008672"/>
    </source>
</evidence>
<dbReference type="KEGG" id="lcm:102347653"/>
<reference evidence="10" key="1">
    <citation type="submission" date="2011-08" db="EMBL/GenBank/DDBJ databases">
        <title>The draft genome of Latimeria chalumnae.</title>
        <authorList>
            <person name="Di Palma F."/>
            <person name="Alfoldi J."/>
            <person name="Johnson J."/>
            <person name="Berlin A."/>
            <person name="Gnerre S."/>
            <person name="Jaffe D."/>
            <person name="MacCallum I."/>
            <person name="Young S."/>
            <person name="Walker B.J."/>
            <person name="Lander E."/>
            <person name="Lindblad-Toh K."/>
        </authorList>
    </citation>
    <scope>NUCLEOTIDE SEQUENCE [LARGE SCALE GENOMIC DNA]</scope>
    <source>
        <strain evidence="10">Wild caught</strain>
    </source>
</reference>
<reference evidence="9" key="2">
    <citation type="submission" date="2025-08" db="UniProtKB">
        <authorList>
            <consortium name="Ensembl"/>
        </authorList>
    </citation>
    <scope>IDENTIFICATION</scope>
</reference>
<accession>H3AV43</accession>
<dbReference type="PANTHER" id="PTHR24257:SF17">
    <property type="match status" value="1"/>
</dbReference>
<dbReference type="OMA" id="NGANGWY"/>
<protein>
    <recommendedName>
        <fullName evidence="8">Peptidase S1 domain-containing protein</fullName>
    </recommendedName>
</protein>
<dbReference type="GeneID" id="102347653"/>
<dbReference type="OrthoDB" id="10061449at2759"/>
<evidence type="ECO:0000256" key="2">
    <source>
        <dbReference type="ARBA" id="ARBA00022729"/>
    </source>
</evidence>